<dbReference type="EMBL" id="CP002418">
    <property type="protein sequence ID" value="ADU44101.1"/>
    <property type="molecule type" value="Genomic_DNA"/>
</dbReference>
<organism evidence="1 2">
    <name type="scientific">Rhodopseudomonas palustris (strain DX-1)</name>
    <dbReference type="NCBI Taxonomy" id="652103"/>
    <lineage>
        <taxon>Bacteria</taxon>
        <taxon>Pseudomonadati</taxon>
        <taxon>Pseudomonadota</taxon>
        <taxon>Alphaproteobacteria</taxon>
        <taxon>Hyphomicrobiales</taxon>
        <taxon>Nitrobacteraceae</taxon>
        <taxon>Rhodopseudomonas</taxon>
    </lineage>
</organism>
<dbReference type="HOGENOM" id="CLU_2883007_0_0_5"/>
<sequence length="63" mass="7277">MPYLLCQAGDIVFVRARVLVAASDAFQIRIEHFPEYAFTTWAPPSEIARFEDIPRLRPLRAFP</sequence>
<protein>
    <submittedName>
        <fullName evidence="1">Uncharacterized protein</fullName>
    </submittedName>
</protein>
<reference evidence="1" key="1">
    <citation type="submission" date="2010-12" db="EMBL/GenBank/DDBJ databases">
        <title>Complete sequence of Rhodopseudomonas palustris DX-1.</title>
        <authorList>
            <consortium name="US DOE Joint Genome Institute"/>
            <person name="Lucas S."/>
            <person name="Copeland A."/>
            <person name="Lapidus A."/>
            <person name="Cheng J.-F."/>
            <person name="Goodwin L."/>
            <person name="Pitluck S."/>
            <person name="Misra M."/>
            <person name="Chertkov O."/>
            <person name="Detter J.C."/>
            <person name="Han C."/>
            <person name="Tapia R."/>
            <person name="Land M."/>
            <person name="Hauser L."/>
            <person name="Kyrpides N."/>
            <person name="Ivanova N."/>
            <person name="Ovchinnikova G."/>
            <person name="Logan B."/>
            <person name="Oda Y."/>
            <person name="Harwood C."/>
            <person name="Woyke T."/>
        </authorList>
    </citation>
    <scope>NUCLEOTIDE SEQUENCE [LARGE SCALE GENOMIC DNA]</scope>
    <source>
        <strain evidence="1">DX-1</strain>
    </source>
</reference>
<evidence type="ECO:0000313" key="2">
    <source>
        <dbReference type="Proteomes" id="UP000001402"/>
    </source>
</evidence>
<dbReference type="AlphaFoldDB" id="E6VFK9"/>
<dbReference type="Proteomes" id="UP000001402">
    <property type="component" value="Chromosome"/>
</dbReference>
<gene>
    <name evidence="1" type="ordered locus">Rpdx1_2510</name>
</gene>
<proteinExistence type="predicted"/>
<dbReference type="KEGG" id="rpx:Rpdx1_2510"/>
<name>E6VFK9_RHOPX</name>
<accession>E6VFK9</accession>
<evidence type="ECO:0000313" key="1">
    <source>
        <dbReference type="EMBL" id="ADU44101.1"/>
    </source>
</evidence>
<dbReference type="BioCyc" id="RPAL652103:RPDX1_RS12340-MONOMER"/>